<dbReference type="SMART" id="SM00091">
    <property type="entry name" value="PAS"/>
    <property type="match status" value="2"/>
</dbReference>
<dbReference type="InterPro" id="IPR036097">
    <property type="entry name" value="HisK_dim/P_sf"/>
</dbReference>
<evidence type="ECO:0000256" key="2">
    <source>
        <dbReference type="ARBA" id="ARBA00012438"/>
    </source>
</evidence>
<evidence type="ECO:0000256" key="4">
    <source>
        <dbReference type="PROSITE-ProRule" id="PRU00169"/>
    </source>
</evidence>
<dbReference type="PROSITE" id="PS50109">
    <property type="entry name" value="HIS_KIN"/>
    <property type="match status" value="1"/>
</dbReference>
<dbReference type="Pfam" id="PF00072">
    <property type="entry name" value="Response_reg"/>
    <property type="match status" value="2"/>
</dbReference>
<dbReference type="RefSeq" id="WP_213498832.1">
    <property type="nucleotide sequence ID" value="NZ_CP074694.1"/>
</dbReference>
<feature type="modified residue" description="4-aspartylphosphate" evidence="4">
    <location>
        <position position="689"/>
    </location>
</feature>
<reference evidence="9" key="1">
    <citation type="submission" date="2021-05" db="EMBL/GenBank/DDBJ databases">
        <title>Complete genome sequence of the cellulolytic planctomycete Telmatocola sphagniphila SP2T and characterization of the first cellulase from planctomycetes.</title>
        <authorList>
            <person name="Rakitin A.L."/>
            <person name="Beletsky A.V."/>
            <person name="Naumoff D.G."/>
            <person name="Kulichevskaya I.S."/>
            <person name="Mardanov A.V."/>
            <person name="Ravin N.V."/>
            <person name="Dedysh S.N."/>
        </authorList>
    </citation>
    <scope>NUCLEOTIDE SEQUENCE</scope>
    <source>
        <strain evidence="9">SP2T</strain>
    </source>
</reference>
<dbReference type="Gene3D" id="3.40.50.2300">
    <property type="match status" value="2"/>
</dbReference>
<dbReference type="AlphaFoldDB" id="A0A8E6EZV0"/>
<dbReference type="NCBIfam" id="TIGR00229">
    <property type="entry name" value="sensory_box"/>
    <property type="match status" value="2"/>
</dbReference>
<feature type="domain" description="Histidine kinase" evidence="5">
    <location>
        <begin position="395"/>
        <end position="618"/>
    </location>
</feature>
<evidence type="ECO:0000259" key="5">
    <source>
        <dbReference type="PROSITE" id="PS50109"/>
    </source>
</evidence>
<dbReference type="InterPro" id="IPR003661">
    <property type="entry name" value="HisK_dim/P_dom"/>
</dbReference>
<dbReference type="InterPro" id="IPR001610">
    <property type="entry name" value="PAC"/>
</dbReference>
<evidence type="ECO:0000313" key="9">
    <source>
        <dbReference type="EMBL" id="QVL33851.1"/>
    </source>
</evidence>
<comment type="catalytic activity">
    <reaction evidence="1">
        <text>ATP + protein L-histidine = ADP + protein N-phospho-L-histidine.</text>
        <dbReference type="EC" id="2.7.13.3"/>
    </reaction>
</comment>
<name>A0A8E6EZV0_9BACT</name>
<dbReference type="CDD" id="cd00130">
    <property type="entry name" value="PAS"/>
    <property type="match status" value="2"/>
</dbReference>
<dbReference type="SMART" id="SM00387">
    <property type="entry name" value="HATPase_c"/>
    <property type="match status" value="1"/>
</dbReference>
<dbReference type="InterPro" id="IPR035965">
    <property type="entry name" value="PAS-like_dom_sf"/>
</dbReference>
<keyword evidence="10" id="KW-1185">Reference proteome</keyword>
<feature type="modified residue" description="4-aspartylphosphate" evidence="4">
    <location>
        <position position="54"/>
    </location>
</feature>
<evidence type="ECO:0000259" key="6">
    <source>
        <dbReference type="PROSITE" id="PS50110"/>
    </source>
</evidence>
<dbReference type="Pfam" id="PF00512">
    <property type="entry name" value="HisKA"/>
    <property type="match status" value="1"/>
</dbReference>
<accession>A0A8E6EZV0</accession>
<dbReference type="InterPro" id="IPR000014">
    <property type="entry name" value="PAS"/>
</dbReference>
<evidence type="ECO:0000256" key="1">
    <source>
        <dbReference type="ARBA" id="ARBA00000085"/>
    </source>
</evidence>
<dbReference type="Gene3D" id="3.30.450.20">
    <property type="entry name" value="PAS domain"/>
    <property type="match status" value="2"/>
</dbReference>
<dbReference type="InterPro" id="IPR003594">
    <property type="entry name" value="HATPase_dom"/>
</dbReference>
<keyword evidence="3 4" id="KW-0597">Phosphoprotein</keyword>
<dbReference type="Pfam" id="PF13426">
    <property type="entry name" value="PAS_9"/>
    <property type="match status" value="2"/>
</dbReference>
<dbReference type="InterPro" id="IPR011006">
    <property type="entry name" value="CheY-like_superfamily"/>
</dbReference>
<dbReference type="CDD" id="cd00156">
    <property type="entry name" value="REC"/>
    <property type="match status" value="2"/>
</dbReference>
<dbReference type="SMART" id="SM00086">
    <property type="entry name" value="PAC"/>
    <property type="match status" value="2"/>
</dbReference>
<evidence type="ECO:0000259" key="8">
    <source>
        <dbReference type="PROSITE" id="PS50113"/>
    </source>
</evidence>
<evidence type="ECO:0000256" key="3">
    <source>
        <dbReference type="ARBA" id="ARBA00022553"/>
    </source>
</evidence>
<gene>
    <name evidence="9" type="ORF">KIH39_08075</name>
</gene>
<dbReference type="EMBL" id="CP074694">
    <property type="protein sequence ID" value="QVL33851.1"/>
    <property type="molecule type" value="Genomic_DNA"/>
</dbReference>
<feature type="domain" description="Response regulatory" evidence="6">
    <location>
        <begin position="638"/>
        <end position="754"/>
    </location>
</feature>
<dbReference type="GO" id="GO:0000155">
    <property type="term" value="F:phosphorelay sensor kinase activity"/>
    <property type="evidence" value="ECO:0007669"/>
    <property type="project" value="InterPro"/>
</dbReference>
<dbReference type="InterPro" id="IPR036890">
    <property type="entry name" value="HATPase_C_sf"/>
</dbReference>
<sequence>MIRILFIEDSPDDVELMLLALRRADLVVYAERVDTIEDFRLVVTAKPWDAILSDYNLVSFDAKALLKISKSIAPDMPFIVVSGTVGEESAVEMLQAGAQDFILKTSMIRLASSIQRALREAENRSARRQAEEQALQLAAVVSSSVDAILTVDSNGHILSWNNSAEKMFGYSSAEMIGNSSYLLAPPELIPEIRLRSESIFRGDEIPPFESVRIRKNGVSFPVSVTSFAVRIHDRIVAECRFFRDITERIQSQEALRLRDRAIQAATQGLLISDVTLPDNPVVFASPAFSKITGYSVDEVLGRNCRFLQGNETDPAAVARVRNAVLSSIDCKEELINYRKDGSSFWIELSISPIRDAQGKTTHFVGVQSDITARKKLEQQLNQSQKMEAIGQLAGGVAHDFNNLLTIIIGYSDMLLSKMPENDPSRELLKEIHAAGERSAGLTSQLLAFSRQQVLSPKVLIINEVVINLEKMLKRLIGEDVELSKNLQVGLWAIRIDKGQFEQVLMNLVVNARDAMPSGGSLVIRTQNVELNQEQLVDYAEASEGEFVKLSVSDSGTGMSDEIKRKIFEPFFTTKAPGKGTGLGLATVYGIVKQSGSFLNVISEIGKGTTFEIFFPRVDENISSISSKSPSKLVPGKETILIVEDEDSVRALTKRILMNYGYSVVEAANSPQVDQILARKQFSIDLLITDIVMPGMGGRAIFERVIKVFPNLPVIYVSGYNDDAVIRHGVQREEVDFLQKPFTPSTLGSKVREVLDRKRVSGW</sequence>
<organism evidence="9 10">
    <name type="scientific">Telmatocola sphagniphila</name>
    <dbReference type="NCBI Taxonomy" id="1123043"/>
    <lineage>
        <taxon>Bacteria</taxon>
        <taxon>Pseudomonadati</taxon>
        <taxon>Planctomycetota</taxon>
        <taxon>Planctomycetia</taxon>
        <taxon>Gemmatales</taxon>
        <taxon>Gemmataceae</taxon>
    </lineage>
</organism>
<dbReference type="PANTHER" id="PTHR43065:SF42">
    <property type="entry name" value="TWO-COMPONENT SENSOR PPRA"/>
    <property type="match status" value="1"/>
</dbReference>
<evidence type="ECO:0000259" key="7">
    <source>
        <dbReference type="PROSITE" id="PS50112"/>
    </source>
</evidence>
<dbReference type="InterPro" id="IPR001789">
    <property type="entry name" value="Sig_transdc_resp-reg_receiver"/>
</dbReference>
<dbReference type="PROSITE" id="PS50112">
    <property type="entry name" value="PAS"/>
    <property type="match status" value="2"/>
</dbReference>
<protein>
    <recommendedName>
        <fullName evidence="2">histidine kinase</fullName>
        <ecNumber evidence="2">2.7.13.3</ecNumber>
    </recommendedName>
</protein>
<dbReference type="SMART" id="SM00448">
    <property type="entry name" value="REC"/>
    <property type="match status" value="2"/>
</dbReference>
<dbReference type="Gene3D" id="1.10.287.130">
    <property type="match status" value="1"/>
</dbReference>
<dbReference type="Gene3D" id="3.30.565.10">
    <property type="entry name" value="Histidine kinase-like ATPase, C-terminal domain"/>
    <property type="match status" value="1"/>
</dbReference>
<dbReference type="Pfam" id="PF02518">
    <property type="entry name" value="HATPase_c"/>
    <property type="match status" value="1"/>
</dbReference>
<dbReference type="SUPFAM" id="SSF47384">
    <property type="entry name" value="Homodimeric domain of signal transducing histidine kinase"/>
    <property type="match status" value="1"/>
</dbReference>
<dbReference type="InterPro" id="IPR005467">
    <property type="entry name" value="His_kinase_dom"/>
</dbReference>
<dbReference type="InterPro" id="IPR000700">
    <property type="entry name" value="PAS-assoc_C"/>
</dbReference>
<dbReference type="KEGG" id="tsph:KIH39_08075"/>
<dbReference type="EC" id="2.7.13.3" evidence="2"/>
<feature type="domain" description="Response regulatory" evidence="6">
    <location>
        <begin position="3"/>
        <end position="119"/>
    </location>
</feature>
<dbReference type="InterPro" id="IPR004358">
    <property type="entry name" value="Sig_transdc_His_kin-like_C"/>
</dbReference>
<feature type="domain" description="PAC" evidence="8">
    <location>
        <begin position="328"/>
        <end position="382"/>
    </location>
</feature>
<evidence type="ECO:0000313" key="10">
    <source>
        <dbReference type="Proteomes" id="UP000676194"/>
    </source>
</evidence>
<dbReference type="SUPFAM" id="SSF55874">
    <property type="entry name" value="ATPase domain of HSP90 chaperone/DNA topoisomerase II/histidine kinase"/>
    <property type="match status" value="1"/>
</dbReference>
<feature type="domain" description="PAS" evidence="7">
    <location>
        <begin position="133"/>
        <end position="203"/>
    </location>
</feature>
<feature type="domain" description="PAS" evidence="7">
    <location>
        <begin position="254"/>
        <end position="303"/>
    </location>
</feature>
<dbReference type="SMART" id="SM00388">
    <property type="entry name" value="HisKA"/>
    <property type="match status" value="1"/>
</dbReference>
<dbReference type="PROSITE" id="PS50113">
    <property type="entry name" value="PAC"/>
    <property type="match status" value="1"/>
</dbReference>
<dbReference type="Proteomes" id="UP000676194">
    <property type="component" value="Chromosome"/>
</dbReference>
<dbReference type="SUPFAM" id="SSF52172">
    <property type="entry name" value="CheY-like"/>
    <property type="match status" value="2"/>
</dbReference>
<dbReference type="SUPFAM" id="SSF55785">
    <property type="entry name" value="PYP-like sensor domain (PAS domain)"/>
    <property type="match status" value="2"/>
</dbReference>
<dbReference type="PRINTS" id="PR00344">
    <property type="entry name" value="BCTRLSENSOR"/>
</dbReference>
<dbReference type="PROSITE" id="PS50110">
    <property type="entry name" value="RESPONSE_REGULATORY"/>
    <property type="match status" value="2"/>
</dbReference>
<proteinExistence type="predicted"/>
<dbReference type="PANTHER" id="PTHR43065">
    <property type="entry name" value="SENSOR HISTIDINE KINASE"/>
    <property type="match status" value="1"/>
</dbReference>
<dbReference type="CDD" id="cd00082">
    <property type="entry name" value="HisKA"/>
    <property type="match status" value="1"/>
</dbReference>